<feature type="transmembrane region" description="Helical" evidence="1">
    <location>
        <begin position="84"/>
        <end position="110"/>
    </location>
</feature>
<evidence type="ECO:0000313" key="3">
    <source>
        <dbReference type="Proteomes" id="UP001596086"/>
    </source>
</evidence>
<dbReference type="RefSeq" id="WP_379768941.1">
    <property type="nucleotide sequence ID" value="NZ_JBHSMZ010000004.1"/>
</dbReference>
<gene>
    <name evidence="2" type="ORF">ACFPO9_07330</name>
</gene>
<evidence type="ECO:0000256" key="1">
    <source>
        <dbReference type="SAM" id="Phobius"/>
    </source>
</evidence>
<keyword evidence="1" id="KW-0812">Transmembrane</keyword>
<dbReference type="Proteomes" id="UP001596086">
    <property type="component" value="Unassembled WGS sequence"/>
</dbReference>
<comment type="caution">
    <text evidence="2">The sequence shown here is derived from an EMBL/GenBank/DDBJ whole genome shotgun (WGS) entry which is preliminary data.</text>
</comment>
<dbReference type="EMBL" id="JBHSMZ010000004">
    <property type="protein sequence ID" value="MFC5548327.1"/>
    <property type="molecule type" value="Genomic_DNA"/>
</dbReference>
<protein>
    <submittedName>
        <fullName evidence="2">Uncharacterized protein</fullName>
    </submittedName>
</protein>
<keyword evidence="1" id="KW-1133">Transmembrane helix</keyword>
<keyword evidence="3" id="KW-1185">Reference proteome</keyword>
<evidence type="ECO:0000313" key="2">
    <source>
        <dbReference type="EMBL" id="MFC5548327.1"/>
    </source>
</evidence>
<feature type="transmembrane region" description="Helical" evidence="1">
    <location>
        <begin position="40"/>
        <end position="64"/>
    </location>
</feature>
<name>A0ABW0RVX6_9BURK</name>
<proteinExistence type="predicted"/>
<accession>A0ABW0RVX6</accession>
<reference evidence="3" key="1">
    <citation type="journal article" date="2019" name="Int. J. Syst. Evol. Microbiol.">
        <title>The Global Catalogue of Microorganisms (GCM) 10K type strain sequencing project: providing services to taxonomists for standard genome sequencing and annotation.</title>
        <authorList>
            <consortium name="The Broad Institute Genomics Platform"/>
            <consortium name="The Broad Institute Genome Sequencing Center for Infectious Disease"/>
            <person name="Wu L."/>
            <person name="Ma J."/>
        </authorList>
    </citation>
    <scope>NUCLEOTIDE SEQUENCE [LARGE SCALE GENOMIC DNA]</scope>
    <source>
        <strain evidence="3">CGMCC 4.5798</strain>
    </source>
</reference>
<feature type="transmembrane region" description="Helical" evidence="1">
    <location>
        <begin position="6"/>
        <end position="28"/>
    </location>
</feature>
<organism evidence="2 3">
    <name type="scientific">Massilia aerilata</name>
    <dbReference type="NCBI Taxonomy" id="453817"/>
    <lineage>
        <taxon>Bacteria</taxon>
        <taxon>Pseudomonadati</taxon>
        <taxon>Pseudomonadota</taxon>
        <taxon>Betaproteobacteria</taxon>
        <taxon>Burkholderiales</taxon>
        <taxon>Oxalobacteraceae</taxon>
        <taxon>Telluria group</taxon>
        <taxon>Massilia</taxon>
    </lineage>
</organism>
<sequence>MIAILFLKLAAVPFAAGLAATGLGFLFLWPKSGREAAARFVCTLLACTVAGPILAIAAYCWWPALFASSGQFAILAGGPAELGVLMVAAPFLVLAGLPAWWIVGAVLLWFERRRSKDIAEIAHDAAEAVRQVRESL</sequence>
<keyword evidence="1" id="KW-0472">Membrane</keyword>